<evidence type="ECO:0000313" key="1">
    <source>
        <dbReference type="EMBL" id="PAV09772.1"/>
    </source>
</evidence>
<evidence type="ECO:0000313" key="2">
    <source>
        <dbReference type="Proteomes" id="UP000243820"/>
    </source>
</evidence>
<sequence length="69" mass="7833">MVLGGSMGIQGVCTPMDPGGVHRVAFSEDPSVHVLRVRPQIWLFAGETDSYFPENRKLLMFERRYHSIL</sequence>
<dbReference type="Proteomes" id="UP000243820">
    <property type="component" value="Unassembled WGS sequence"/>
</dbReference>
<organism evidence="1 2">
    <name type="scientific">Methanocorpusculum parvum</name>
    <dbReference type="NCBI Taxonomy" id="2193"/>
    <lineage>
        <taxon>Archaea</taxon>
        <taxon>Methanobacteriati</taxon>
        <taxon>Methanobacteriota</taxon>
        <taxon>Stenosarchaea group</taxon>
        <taxon>Methanomicrobia</taxon>
        <taxon>Methanomicrobiales</taxon>
        <taxon>Methanocorpusculaceae</taxon>
        <taxon>Methanocorpusculum</taxon>
    </lineage>
</organism>
<comment type="caution">
    <text evidence="1">The sequence shown here is derived from an EMBL/GenBank/DDBJ whole genome shotgun (WGS) entry which is preliminary data.</text>
</comment>
<protein>
    <submittedName>
        <fullName evidence="1">Uncharacterized protein</fullName>
    </submittedName>
</protein>
<accession>A0AAX0Q9C6</accession>
<dbReference type="EMBL" id="LMVO01000007">
    <property type="protein sequence ID" value="PAV09772.1"/>
    <property type="molecule type" value="Genomic_DNA"/>
</dbReference>
<name>A0AAX0Q9C6_9EURY</name>
<reference evidence="1 2" key="1">
    <citation type="journal article" date="2017" name="BMC Genomics">
        <title>Genomic analysis of methanogenic archaea reveals a shift towards energy conservation.</title>
        <authorList>
            <person name="Gilmore S.P."/>
            <person name="Henske J.K."/>
            <person name="Sexton J.A."/>
            <person name="Solomon K.V."/>
            <person name="Seppala S."/>
            <person name="Yoo J.I."/>
            <person name="Huyett L.M."/>
            <person name="Pressman A."/>
            <person name="Cogan J.Z."/>
            <person name="Kivenson V."/>
            <person name="Peng X."/>
            <person name="Tan Y."/>
            <person name="Valentine D.L."/>
            <person name="O'Malley M.A."/>
        </authorList>
    </citation>
    <scope>NUCLEOTIDE SEQUENCE [LARGE SCALE GENOMIC DNA]</scope>
    <source>
        <strain evidence="1 2">XII</strain>
    </source>
</reference>
<gene>
    <name evidence="1" type="ORF">ASJ83_05270</name>
</gene>
<keyword evidence="2" id="KW-1185">Reference proteome</keyword>
<dbReference type="AlphaFoldDB" id="A0AAX0Q9C6"/>
<proteinExistence type="predicted"/>